<protein>
    <submittedName>
        <fullName evidence="1">Uncharacterized protein</fullName>
    </submittedName>
</protein>
<reference evidence="2" key="1">
    <citation type="submission" date="2022-10" db="EMBL/GenBank/DDBJ databases">
        <title>Genome assembly of Pristionchus species.</title>
        <authorList>
            <person name="Yoshida K."/>
            <person name="Sommer R.J."/>
        </authorList>
    </citation>
    <scope>NUCLEOTIDE SEQUENCE [LARGE SCALE GENOMIC DNA]</scope>
    <source>
        <strain evidence="2">RS5460</strain>
    </source>
</reference>
<proteinExistence type="predicted"/>
<gene>
    <name evidence="1" type="ORF">PMAYCL1PPCAC_29631</name>
</gene>
<accession>A0AAN5D9T3</accession>
<dbReference type="Proteomes" id="UP001328107">
    <property type="component" value="Unassembled WGS sequence"/>
</dbReference>
<evidence type="ECO:0000313" key="2">
    <source>
        <dbReference type="Proteomes" id="UP001328107"/>
    </source>
</evidence>
<sequence length="158" mass="16840">KEHSTSIVSLIMTPSATITIIEPIHTIFREARNTGATALYCSPAKGLDEPLARLSSRSSVNGRMVEGTSGGAGTGTTSAILWMSVRAAHSVALCTVFAGRSTHTTTQKMLVGTRVTSAHSVVLARPMKEETRRTIGTVRETSERDGVEEPRSTVEGRT</sequence>
<name>A0AAN5D9T3_9BILA</name>
<dbReference type="EMBL" id="BTRK01000006">
    <property type="protein sequence ID" value="GMR59436.1"/>
    <property type="molecule type" value="Genomic_DNA"/>
</dbReference>
<feature type="non-terminal residue" evidence="1">
    <location>
        <position position="158"/>
    </location>
</feature>
<organism evidence="1 2">
    <name type="scientific">Pristionchus mayeri</name>
    <dbReference type="NCBI Taxonomy" id="1317129"/>
    <lineage>
        <taxon>Eukaryota</taxon>
        <taxon>Metazoa</taxon>
        <taxon>Ecdysozoa</taxon>
        <taxon>Nematoda</taxon>
        <taxon>Chromadorea</taxon>
        <taxon>Rhabditida</taxon>
        <taxon>Rhabditina</taxon>
        <taxon>Diplogasteromorpha</taxon>
        <taxon>Diplogasteroidea</taxon>
        <taxon>Neodiplogasteridae</taxon>
        <taxon>Pristionchus</taxon>
    </lineage>
</organism>
<dbReference type="AlphaFoldDB" id="A0AAN5D9T3"/>
<feature type="non-terminal residue" evidence="1">
    <location>
        <position position="1"/>
    </location>
</feature>
<evidence type="ECO:0000313" key="1">
    <source>
        <dbReference type="EMBL" id="GMR59436.1"/>
    </source>
</evidence>
<comment type="caution">
    <text evidence="1">The sequence shown here is derived from an EMBL/GenBank/DDBJ whole genome shotgun (WGS) entry which is preliminary data.</text>
</comment>
<keyword evidence="2" id="KW-1185">Reference proteome</keyword>